<dbReference type="Proteomes" id="UP000308652">
    <property type="component" value="Unassembled WGS sequence"/>
</dbReference>
<dbReference type="Pfam" id="PF00076">
    <property type="entry name" value="RRM_1"/>
    <property type="match status" value="1"/>
</dbReference>
<dbReference type="InterPro" id="IPR012677">
    <property type="entry name" value="Nucleotide-bd_a/b_plait_sf"/>
</dbReference>
<dbReference type="Gene3D" id="3.30.70.330">
    <property type="match status" value="1"/>
</dbReference>
<keyword evidence="4" id="KW-1185">Reference proteome</keyword>
<dbReference type="InterPro" id="IPR035979">
    <property type="entry name" value="RBD_domain_sf"/>
</dbReference>
<dbReference type="OrthoDB" id="610462at2759"/>
<feature type="domain" description="RRM" evidence="2">
    <location>
        <begin position="39"/>
        <end position="114"/>
    </location>
</feature>
<keyword evidence="1" id="KW-0694">RNA-binding</keyword>
<dbReference type="CDD" id="cd00590">
    <property type="entry name" value="RRM_SF"/>
    <property type="match status" value="1"/>
</dbReference>
<gene>
    <name evidence="3" type="ORF">BDQ12DRAFT_646333</name>
</gene>
<reference evidence="3 4" key="1">
    <citation type="journal article" date="2019" name="Nat. Ecol. Evol.">
        <title>Megaphylogeny resolves global patterns of mushroom evolution.</title>
        <authorList>
            <person name="Varga T."/>
            <person name="Krizsan K."/>
            <person name="Foldi C."/>
            <person name="Dima B."/>
            <person name="Sanchez-Garcia M."/>
            <person name="Sanchez-Ramirez S."/>
            <person name="Szollosi G.J."/>
            <person name="Szarkandi J.G."/>
            <person name="Papp V."/>
            <person name="Albert L."/>
            <person name="Andreopoulos W."/>
            <person name="Angelini C."/>
            <person name="Antonin V."/>
            <person name="Barry K.W."/>
            <person name="Bougher N.L."/>
            <person name="Buchanan P."/>
            <person name="Buyck B."/>
            <person name="Bense V."/>
            <person name="Catcheside P."/>
            <person name="Chovatia M."/>
            <person name="Cooper J."/>
            <person name="Damon W."/>
            <person name="Desjardin D."/>
            <person name="Finy P."/>
            <person name="Geml J."/>
            <person name="Haridas S."/>
            <person name="Hughes K."/>
            <person name="Justo A."/>
            <person name="Karasinski D."/>
            <person name="Kautmanova I."/>
            <person name="Kiss B."/>
            <person name="Kocsube S."/>
            <person name="Kotiranta H."/>
            <person name="LaButti K.M."/>
            <person name="Lechner B.E."/>
            <person name="Liimatainen K."/>
            <person name="Lipzen A."/>
            <person name="Lukacs Z."/>
            <person name="Mihaltcheva S."/>
            <person name="Morgado L.N."/>
            <person name="Niskanen T."/>
            <person name="Noordeloos M.E."/>
            <person name="Ohm R.A."/>
            <person name="Ortiz-Santana B."/>
            <person name="Ovrebo C."/>
            <person name="Racz N."/>
            <person name="Riley R."/>
            <person name="Savchenko A."/>
            <person name="Shiryaev A."/>
            <person name="Soop K."/>
            <person name="Spirin V."/>
            <person name="Szebenyi C."/>
            <person name="Tomsovsky M."/>
            <person name="Tulloss R.E."/>
            <person name="Uehling J."/>
            <person name="Grigoriev I.V."/>
            <person name="Vagvolgyi C."/>
            <person name="Papp T."/>
            <person name="Martin F.M."/>
            <person name="Miettinen O."/>
            <person name="Hibbett D.S."/>
            <person name="Nagy L.G."/>
        </authorList>
    </citation>
    <scope>NUCLEOTIDE SEQUENCE [LARGE SCALE GENOMIC DNA]</scope>
    <source>
        <strain evidence="3 4">CBS 166.37</strain>
    </source>
</reference>
<sequence>MFSGLHSVAVNPCRSFVSLKRKSAPSPPEVQIHADPTHYCILVDNITEDTQEDSLLELFSFAGEVISANVYPKPHSGVWGLVRFANAEQATTSVSLFNDYSVNGNVLSVRTYFTTSTSLGIIGENPQACYTAWTSMSEDPLPYLVNAFGNSPPVSLERRSLILAHRNTTGGACWGGYTI</sequence>
<dbReference type="AlphaFoldDB" id="A0A5C3MBB3"/>
<dbReference type="EMBL" id="ML213594">
    <property type="protein sequence ID" value="TFK41746.1"/>
    <property type="molecule type" value="Genomic_DNA"/>
</dbReference>
<proteinExistence type="predicted"/>
<dbReference type="PROSITE" id="PS50102">
    <property type="entry name" value="RRM"/>
    <property type="match status" value="1"/>
</dbReference>
<protein>
    <recommendedName>
        <fullName evidence="2">RRM domain-containing protein</fullName>
    </recommendedName>
</protein>
<dbReference type="InterPro" id="IPR000504">
    <property type="entry name" value="RRM_dom"/>
</dbReference>
<evidence type="ECO:0000313" key="3">
    <source>
        <dbReference type="EMBL" id="TFK41746.1"/>
    </source>
</evidence>
<name>A0A5C3MBB3_9AGAR</name>
<evidence type="ECO:0000259" key="2">
    <source>
        <dbReference type="PROSITE" id="PS50102"/>
    </source>
</evidence>
<organism evidence="3 4">
    <name type="scientific">Crucibulum laeve</name>
    <dbReference type="NCBI Taxonomy" id="68775"/>
    <lineage>
        <taxon>Eukaryota</taxon>
        <taxon>Fungi</taxon>
        <taxon>Dikarya</taxon>
        <taxon>Basidiomycota</taxon>
        <taxon>Agaricomycotina</taxon>
        <taxon>Agaricomycetes</taxon>
        <taxon>Agaricomycetidae</taxon>
        <taxon>Agaricales</taxon>
        <taxon>Agaricineae</taxon>
        <taxon>Nidulariaceae</taxon>
        <taxon>Crucibulum</taxon>
    </lineage>
</organism>
<dbReference type="SMART" id="SM00360">
    <property type="entry name" value="RRM"/>
    <property type="match status" value="1"/>
</dbReference>
<dbReference type="GO" id="GO:0003723">
    <property type="term" value="F:RNA binding"/>
    <property type="evidence" value="ECO:0007669"/>
    <property type="project" value="UniProtKB-UniRule"/>
</dbReference>
<evidence type="ECO:0000313" key="4">
    <source>
        <dbReference type="Proteomes" id="UP000308652"/>
    </source>
</evidence>
<evidence type="ECO:0000256" key="1">
    <source>
        <dbReference type="PROSITE-ProRule" id="PRU00176"/>
    </source>
</evidence>
<dbReference type="SUPFAM" id="SSF54928">
    <property type="entry name" value="RNA-binding domain, RBD"/>
    <property type="match status" value="1"/>
</dbReference>
<accession>A0A5C3MBB3</accession>